<dbReference type="SUPFAM" id="SSF46785">
    <property type="entry name" value="Winged helix' DNA-binding domain"/>
    <property type="match status" value="1"/>
</dbReference>
<evidence type="ECO:0000256" key="7">
    <source>
        <dbReference type="ARBA" id="ARBA00023163"/>
    </source>
</evidence>
<evidence type="ECO:0000256" key="1">
    <source>
        <dbReference type="ARBA" id="ARBA00022491"/>
    </source>
</evidence>
<keyword evidence="5 10" id="KW-0805">Transcription regulation</keyword>
<dbReference type="GO" id="GO:0003677">
    <property type="term" value="F:DNA binding"/>
    <property type="evidence" value="ECO:0007669"/>
    <property type="project" value="UniProtKB-UniRule"/>
</dbReference>
<gene>
    <name evidence="10 12" type="primary">birA</name>
    <name evidence="12" type="ORF">FCL42_20820</name>
</gene>
<feature type="domain" description="BPL/LPL catalytic" evidence="11">
    <location>
        <begin position="71"/>
        <end position="249"/>
    </location>
</feature>
<name>A0A4U1BEJ0_9GAMM</name>
<evidence type="ECO:0000256" key="4">
    <source>
        <dbReference type="ARBA" id="ARBA00022840"/>
    </source>
</evidence>
<evidence type="ECO:0000256" key="9">
    <source>
        <dbReference type="ARBA" id="ARBA00047846"/>
    </source>
</evidence>
<dbReference type="EC" id="6.3.4.15" evidence="10"/>
<dbReference type="NCBIfam" id="NF008847">
    <property type="entry name" value="PRK11886.1-2"/>
    <property type="match status" value="1"/>
</dbReference>
<feature type="binding site" evidence="10">
    <location>
        <position position="109"/>
    </location>
    <ligand>
        <name>biotin</name>
        <dbReference type="ChEBI" id="CHEBI:57586"/>
    </ligand>
</feature>
<protein>
    <recommendedName>
        <fullName evidence="10">Bifunctional ligase/repressor BirA</fullName>
    </recommendedName>
    <alternativeName>
        <fullName evidence="10">Biotin operon repressor</fullName>
    </alternativeName>
    <alternativeName>
        <fullName evidence="10">Biotin--[acetyl-CoA-carboxylase] ligase</fullName>
        <ecNumber evidence="10">6.3.4.15</ecNumber>
    </alternativeName>
    <alternativeName>
        <fullName evidence="10">Biotin--protein ligase</fullName>
    </alternativeName>
    <alternativeName>
        <fullName evidence="10">Biotin-[acetyl-CoA carboxylase] synthetase</fullName>
    </alternativeName>
</protein>
<dbReference type="PANTHER" id="PTHR12835:SF5">
    <property type="entry name" value="BIOTIN--PROTEIN LIGASE"/>
    <property type="match status" value="1"/>
</dbReference>
<dbReference type="InterPro" id="IPR013196">
    <property type="entry name" value="HTH_11"/>
</dbReference>
<dbReference type="PROSITE" id="PS51733">
    <property type="entry name" value="BPL_LPL_CATALYTIC"/>
    <property type="match status" value="1"/>
</dbReference>
<dbReference type="OrthoDB" id="9807064at2"/>
<dbReference type="GO" id="GO:0006355">
    <property type="term" value="P:regulation of DNA-templated transcription"/>
    <property type="evidence" value="ECO:0007669"/>
    <property type="project" value="UniProtKB-UniRule"/>
</dbReference>
<dbReference type="Pfam" id="PF03099">
    <property type="entry name" value="BPL_LplA_LipB"/>
    <property type="match status" value="1"/>
</dbReference>
<dbReference type="Pfam" id="PF08279">
    <property type="entry name" value="HTH_11"/>
    <property type="match status" value="1"/>
</dbReference>
<keyword evidence="7 10" id="KW-0804">Transcription</keyword>
<dbReference type="HAMAP" id="MF_00978">
    <property type="entry name" value="Bifunct_BirA"/>
    <property type="match status" value="1"/>
</dbReference>
<dbReference type="InterPro" id="IPR045864">
    <property type="entry name" value="aa-tRNA-synth_II/BPL/LPL"/>
</dbReference>
<reference evidence="12 13" key="1">
    <citation type="submission" date="2019-04" db="EMBL/GenBank/DDBJ databases">
        <authorList>
            <person name="Hwang J.C."/>
        </authorList>
    </citation>
    <scope>NUCLEOTIDE SEQUENCE [LARGE SCALE GENOMIC DNA]</scope>
    <source>
        <strain evidence="12 13">IMCC35002</strain>
    </source>
</reference>
<keyword evidence="1 10" id="KW-0678">Repressor</keyword>
<proteinExistence type="inferred from homology"/>
<feature type="binding site" evidence="10">
    <location>
        <begin position="113"/>
        <end position="115"/>
    </location>
    <ligand>
        <name>biotin</name>
        <dbReference type="ChEBI" id="CHEBI:57586"/>
    </ligand>
</feature>
<dbReference type="InterPro" id="IPR004409">
    <property type="entry name" value="Biotin_operon_repress_HTH"/>
</dbReference>
<keyword evidence="13" id="KW-1185">Reference proteome</keyword>
<keyword evidence="2 10" id="KW-0436">Ligase</keyword>
<evidence type="ECO:0000256" key="8">
    <source>
        <dbReference type="ARBA" id="ARBA00023267"/>
    </source>
</evidence>
<dbReference type="InterPro" id="IPR004408">
    <property type="entry name" value="Biotin_CoA_COase_ligase"/>
</dbReference>
<feature type="DNA-binding region" description="H-T-H motif" evidence="10">
    <location>
        <begin position="20"/>
        <end position="39"/>
    </location>
</feature>
<dbReference type="GO" id="GO:0004077">
    <property type="term" value="F:biotin--[biotin carboxyl-carrier protein] ligase activity"/>
    <property type="evidence" value="ECO:0007669"/>
    <property type="project" value="UniProtKB-UniRule"/>
</dbReference>
<dbReference type="EMBL" id="SWCJ01000027">
    <property type="protein sequence ID" value="TKB49575.1"/>
    <property type="molecule type" value="Genomic_DNA"/>
</dbReference>
<feature type="binding site" evidence="10">
    <location>
        <position position="180"/>
    </location>
    <ligand>
        <name>biotin</name>
        <dbReference type="ChEBI" id="CHEBI:57586"/>
    </ligand>
</feature>
<evidence type="ECO:0000256" key="5">
    <source>
        <dbReference type="ARBA" id="ARBA00023015"/>
    </source>
</evidence>
<dbReference type="InterPro" id="IPR003142">
    <property type="entry name" value="BPL_C"/>
</dbReference>
<dbReference type="PANTHER" id="PTHR12835">
    <property type="entry name" value="BIOTIN PROTEIN LIGASE"/>
    <property type="match status" value="1"/>
</dbReference>
<dbReference type="InterPro" id="IPR036390">
    <property type="entry name" value="WH_DNA-bd_sf"/>
</dbReference>
<organism evidence="12 13">
    <name type="scientific">Ferrimonas aestuarii</name>
    <dbReference type="NCBI Taxonomy" id="2569539"/>
    <lineage>
        <taxon>Bacteria</taxon>
        <taxon>Pseudomonadati</taxon>
        <taxon>Pseudomonadota</taxon>
        <taxon>Gammaproteobacteria</taxon>
        <taxon>Alteromonadales</taxon>
        <taxon>Ferrimonadaceae</taxon>
        <taxon>Ferrimonas</taxon>
    </lineage>
</organism>
<sequence length="314" mass="34084">MTNLNRNLLSLLANGEFHSGSQLADALALSRTAINNHIKQLQEMGVDIYSVKGKGYRLAAPMDLLDKDLIGPIPRGTLFVLEDVDSTNEYLLSKIGTLATGDCCLAEYQTQGRGRRGRQWVSPYGSAIYLSMYWQLGSGIAQTAGMSLAVGVALAEALDNLGHQQVSLKWPNDLLIGGRKLGGILIEMRGQFGEAADMVIGVGINVQLPEQQNIDQPWINLNSQGGVVNRNALASELIKVLQAALSQFEHQGLTPFLSRWDRFDRYRGKEVALTMGDKQVVGVCEGIDETGALKLKTDVGIELYNGGEVSLRPA</sequence>
<evidence type="ECO:0000256" key="2">
    <source>
        <dbReference type="ARBA" id="ARBA00022598"/>
    </source>
</evidence>
<dbReference type="SUPFAM" id="SSF50037">
    <property type="entry name" value="C-terminal domain of transcriptional repressors"/>
    <property type="match status" value="1"/>
</dbReference>
<dbReference type="InterPro" id="IPR036388">
    <property type="entry name" value="WH-like_DNA-bd_sf"/>
</dbReference>
<dbReference type="Gene3D" id="1.10.10.10">
    <property type="entry name" value="Winged helix-like DNA-binding domain superfamily/Winged helix DNA-binding domain"/>
    <property type="match status" value="1"/>
</dbReference>
<dbReference type="SUPFAM" id="SSF55681">
    <property type="entry name" value="Class II aaRS and biotin synthetases"/>
    <property type="match status" value="1"/>
</dbReference>
<feature type="binding site" evidence="10">
    <location>
        <begin position="86"/>
        <end position="88"/>
    </location>
    <ligand>
        <name>biotin</name>
        <dbReference type="ChEBI" id="CHEBI:57586"/>
    </ligand>
</feature>
<evidence type="ECO:0000256" key="6">
    <source>
        <dbReference type="ARBA" id="ARBA00023125"/>
    </source>
</evidence>
<dbReference type="InterPro" id="IPR004143">
    <property type="entry name" value="BPL_LPL_catalytic"/>
</dbReference>
<dbReference type="Gene3D" id="3.30.930.10">
    <property type="entry name" value="Bira Bifunctional Protein, Domain 2"/>
    <property type="match status" value="1"/>
</dbReference>
<accession>A0A4U1BEJ0</accession>
<dbReference type="InterPro" id="IPR008988">
    <property type="entry name" value="Transcriptional_repressor_C"/>
</dbReference>
<evidence type="ECO:0000256" key="3">
    <source>
        <dbReference type="ARBA" id="ARBA00022741"/>
    </source>
</evidence>
<dbReference type="Pfam" id="PF02237">
    <property type="entry name" value="BPL_C"/>
    <property type="match status" value="1"/>
</dbReference>
<dbReference type="RefSeq" id="WP_136865351.1">
    <property type="nucleotide sequence ID" value="NZ_SWCJ01000027.1"/>
</dbReference>
<comment type="catalytic activity">
    <reaction evidence="9 10">
        <text>biotin + L-lysyl-[protein] + ATP = N(6)-biotinyl-L-lysyl-[protein] + AMP + diphosphate + H(+)</text>
        <dbReference type="Rhea" id="RHEA:11756"/>
        <dbReference type="Rhea" id="RHEA-COMP:9752"/>
        <dbReference type="Rhea" id="RHEA-COMP:10505"/>
        <dbReference type="ChEBI" id="CHEBI:15378"/>
        <dbReference type="ChEBI" id="CHEBI:29969"/>
        <dbReference type="ChEBI" id="CHEBI:30616"/>
        <dbReference type="ChEBI" id="CHEBI:33019"/>
        <dbReference type="ChEBI" id="CHEBI:57586"/>
        <dbReference type="ChEBI" id="CHEBI:83144"/>
        <dbReference type="ChEBI" id="CHEBI:456215"/>
        <dbReference type="EC" id="6.3.4.15"/>
    </reaction>
</comment>
<evidence type="ECO:0000313" key="12">
    <source>
        <dbReference type="EMBL" id="TKB49575.1"/>
    </source>
</evidence>
<dbReference type="Proteomes" id="UP000305675">
    <property type="component" value="Unassembled WGS sequence"/>
</dbReference>
<dbReference type="AlphaFoldDB" id="A0A4U1BEJ0"/>
<evidence type="ECO:0000256" key="10">
    <source>
        <dbReference type="HAMAP-Rule" id="MF_00978"/>
    </source>
</evidence>
<evidence type="ECO:0000259" key="11">
    <source>
        <dbReference type="PROSITE" id="PS51733"/>
    </source>
</evidence>
<dbReference type="Gene3D" id="2.30.30.100">
    <property type="match status" value="1"/>
</dbReference>
<evidence type="ECO:0000313" key="13">
    <source>
        <dbReference type="Proteomes" id="UP000305675"/>
    </source>
</evidence>
<dbReference type="NCBIfam" id="TIGR00122">
    <property type="entry name" value="birA_repr_reg"/>
    <property type="match status" value="1"/>
</dbReference>
<dbReference type="NCBIfam" id="TIGR00121">
    <property type="entry name" value="birA_ligase"/>
    <property type="match status" value="1"/>
</dbReference>
<comment type="caution">
    <text evidence="12">The sequence shown here is derived from an EMBL/GenBank/DDBJ whole genome shotgun (WGS) entry which is preliminary data.</text>
</comment>
<keyword evidence="8 10" id="KW-0092">Biotin</keyword>
<keyword evidence="3 10" id="KW-0547">Nucleotide-binding</keyword>
<dbReference type="CDD" id="cd16442">
    <property type="entry name" value="BPL"/>
    <property type="match status" value="1"/>
</dbReference>
<comment type="function">
    <text evidence="10">Acts both as a biotin--[acetyl-CoA-carboxylase] ligase and a biotin-operon repressor. In the presence of ATP, BirA activates biotin to form the BirA-biotinyl-5'-adenylate (BirA-bio-5'-AMP or holoBirA) complex. HoloBirA can either transfer the biotinyl moiety to the biotin carboxyl carrier protein (BCCP) subunit of acetyl-CoA carboxylase, or bind to the biotin operator site and inhibit transcription of the operon.</text>
</comment>
<comment type="similarity">
    <text evidence="10">Belongs to the biotin--protein ligase family.</text>
</comment>
<keyword evidence="4 10" id="KW-0067">ATP-binding</keyword>
<keyword evidence="6 10" id="KW-0238">DNA-binding</keyword>
<dbReference type="InterPro" id="IPR030855">
    <property type="entry name" value="Bifunct_BirA"/>
</dbReference>
<dbReference type="GO" id="GO:0005524">
    <property type="term" value="F:ATP binding"/>
    <property type="evidence" value="ECO:0007669"/>
    <property type="project" value="UniProtKB-UniRule"/>
</dbReference>
<dbReference type="GO" id="GO:0005737">
    <property type="term" value="C:cytoplasm"/>
    <property type="evidence" value="ECO:0007669"/>
    <property type="project" value="TreeGrafter"/>
</dbReference>